<dbReference type="Proteomes" id="UP000777002">
    <property type="component" value="Unassembled WGS sequence"/>
</dbReference>
<keyword evidence="2" id="KW-1185">Reference proteome</keyword>
<organism evidence="1 2">
    <name type="scientific">Parasutterella secunda</name>
    <dbReference type="NCBI Taxonomy" id="626947"/>
    <lineage>
        <taxon>Bacteria</taxon>
        <taxon>Pseudomonadati</taxon>
        <taxon>Pseudomonadota</taxon>
        <taxon>Betaproteobacteria</taxon>
        <taxon>Burkholderiales</taxon>
        <taxon>Sutterellaceae</taxon>
        <taxon>Parasutterella</taxon>
    </lineage>
</organism>
<proteinExistence type="predicted"/>
<dbReference type="RefSeq" id="WP_205050117.1">
    <property type="nucleotide sequence ID" value="NZ_JACJKX010000006.1"/>
</dbReference>
<reference evidence="1 2" key="1">
    <citation type="journal article" date="2021" name="Sci. Rep.">
        <title>The distribution of antibiotic resistance genes in chicken gut microbiota commensals.</title>
        <authorList>
            <person name="Juricova H."/>
            <person name="Matiasovicova J."/>
            <person name="Kubasova T."/>
            <person name="Cejkova D."/>
            <person name="Rychlik I."/>
        </authorList>
    </citation>
    <scope>NUCLEOTIDE SEQUENCE [LARGE SCALE GENOMIC DNA]</scope>
    <source>
        <strain evidence="1 2">An562</strain>
    </source>
</reference>
<name>A0ABS2GRQ1_9BURK</name>
<dbReference type="EMBL" id="JACJKX010000006">
    <property type="protein sequence ID" value="MBM6928520.1"/>
    <property type="molecule type" value="Genomic_DNA"/>
</dbReference>
<sequence>MFERYIDLKNHLKVRVKSDRWVLFLLALVIQHLPLEHSDSEALEVDYYIPDEETNPNLLTNKEALLATVRQLLETAIVDSMIGISINKYLFPRFKELIVDDGKRWILKIETDSDLRQMLKSELSNEEKWLLVGQLIQASSSEPAAIEASLKEELAAFEKQFQMNVQHPRILNFNNDEKAEEWVNVLDKILAKEIRAPELNREVDEGGRFIPDGMTASEFENQLPLLKELTIARVTQLEDSDAQALLAFIYHTTQSALFPGFDITMTQSVEKDSTWSDKNREHLETICQQASQALVSYHFEDRTTHCPLLFGCEIGKDDQGRWAATFLPARDMIFTSYLFEWRHWILIAHILGLTNGHLEGDIINQTRWTYRDRVWALEDKLGVKLATDGTFVDWDGKVDPLIDRNKPFVPLRWIMRDEDSKK</sequence>
<comment type="caution">
    <text evidence="1">The sequence shown here is derived from an EMBL/GenBank/DDBJ whole genome shotgun (WGS) entry which is preliminary data.</text>
</comment>
<protein>
    <recommendedName>
        <fullName evidence="3">DUF4272 domain-containing protein</fullName>
    </recommendedName>
</protein>
<accession>A0ABS2GRQ1</accession>
<gene>
    <name evidence="1" type="ORF">H5985_04460</name>
</gene>
<evidence type="ECO:0008006" key="3">
    <source>
        <dbReference type="Google" id="ProtNLM"/>
    </source>
</evidence>
<evidence type="ECO:0000313" key="2">
    <source>
        <dbReference type="Proteomes" id="UP000777002"/>
    </source>
</evidence>
<evidence type="ECO:0000313" key="1">
    <source>
        <dbReference type="EMBL" id="MBM6928520.1"/>
    </source>
</evidence>